<name>A0ACC2U1F1_9FUNG</name>
<evidence type="ECO:0000313" key="2">
    <source>
        <dbReference type="Proteomes" id="UP001165960"/>
    </source>
</evidence>
<comment type="caution">
    <text evidence="1">The sequence shown here is derived from an EMBL/GenBank/DDBJ whole genome shotgun (WGS) entry which is preliminary data.</text>
</comment>
<dbReference type="EMBL" id="QTSX02001540">
    <property type="protein sequence ID" value="KAJ9080595.1"/>
    <property type="molecule type" value="Genomic_DNA"/>
</dbReference>
<proteinExistence type="predicted"/>
<accession>A0ACC2U1F1</accession>
<sequence>MLAQTLLTTQLFKLTLSTTNQTLSRAVLPILLLACSLTACVVAMFLVPPFLLPVLCFVRISLPTSLLCYHHLHSNLSHTLMHLLILCNSQPNLITLLLHLSSLMLSLQHTFTPVDLSGFLGLTYLRTERTFEGVNNVNWDEIMVKTHPAAINTSAPKHQEYDNDFMEDDKQVFNAFTPAHHRKNSQHAYSSHQDVCASMNNPENYTLNASDTSCQYHASQPASALRASVLFTLETFFIKKNAEFKELITQLQADNKALSNKLDRLIVGLYSNNSATAVPQPDMAQPSSAAQFSSAF</sequence>
<keyword evidence="2" id="KW-1185">Reference proteome</keyword>
<protein>
    <submittedName>
        <fullName evidence="1">Uncharacterized protein</fullName>
    </submittedName>
</protein>
<organism evidence="1 2">
    <name type="scientific">Entomophthora muscae</name>
    <dbReference type="NCBI Taxonomy" id="34485"/>
    <lineage>
        <taxon>Eukaryota</taxon>
        <taxon>Fungi</taxon>
        <taxon>Fungi incertae sedis</taxon>
        <taxon>Zoopagomycota</taxon>
        <taxon>Entomophthoromycotina</taxon>
        <taxon>Entomophthoromycetes</taxon>
        <taxon>Entomophthorales</taxon>
        <taxon>Entomophthoraceae</taxon>
        <taxon>Entomophthora</taxon>
    </lineage>
</organism>
<gene>
    <name evidence="1" type="ORF">DSO57_1023201</name>
</gene>
<dbReference type="Proteomes" id="UP001165960">
    <property type="component" value="Unassembled WGS sequence"/>
</dbReference>
<evidence type="ECO:0000313" key="1">
    <source>
        <dbReference type="EMBL" id="KAJ9080595.1"/>
    </source>
</evidence>
<reference evidence="1" key="1">
    <citation type="submission" date="2022-04" db="EMBL/GenBank/DDBJ databases">
        <title>Genome of the entomopathogenic fungus Entomophthora muscae.</title>
        <authorList>
            <person name="Elya C."/>
            <person name="Lovett B.R."/>
            <person name="Lee E."/>
            <person name="Macias A.M."/>
            <person name="Hajek A.E."/>
            <person name="De Bivort B.L."/>
            <person name="Kasson M.T."/>
            <person name="De Fine Licht H.H."/>
            <person name="Stajich J.E."/>
        </authorList>
    </citation>
    <scope>NUCLEOTIDE SEQUENCE</scope>
    <source>
        <strain evidence="1">Berkeley</strain>
    </source>
</reference>